<keyword evidence="7 9" id="KW-0675">Receptor</keyword>
<protein>
    <submittedName>
        <fullName evidence="12">Ethr</fullName>
    </submittedName>
</protein>
<evidence type="ECO:0000256" key="2">
    <source>
        <dbReference type="ARBA" id="ARBA00010663"/>
    </source>
</evidence>
<dbReference type="Gene3D" id="1.20.1070.10">
    <property type="entry name" value="Rhodopsin 7-helix transmembrane proteins"/>
    <property type="match status" value="1"/>
</dbReference>
<keyword evidence="6 10" id="KW-0472">Membrane</keyword>
<keyword evidence="13" id="KW-1185">Reference proteome</keyword>
<dbReference type="InterPro" id="IPR017452">
    <property type="entry name" value="GPCR_Rhodpsn_7TM"/>
</dbReference>
<evidence type="ECO:0000259" key="11">
    <source>
        <dbReference type="PROSITE" id="PS50262"/>
    </source>
</evidence>
<evidence type="ECO:0000256" key="3">
    <source>
        <dbReference type="ARBA" id="ARBA00022692"/>
    </source>
</evidence>
<feature type="transmembrane region" description="Helical" evidence="10">
    <location>
        <begin position="82"/>
        <end position="107"/>
    </location>
</feature>
<dbReference type="PANTHER" id="PTHR24243:SF233">
    <property type="entry name" value="THYROTROPIN-RELEASING HORMONE RECEPTOR"/>
    <property type="match status" value="1"/>
</dbReference>
<dbReference type="PANTHER" id="PTHR24243">
    <property type="entry name" value="G-PROTEIN COUPLED RECEPTOR"/>
    <property type="match status" value="1"/>
</dbReference>
<proteinExistence type="inferred from homology"/>
<evidence type="ECO:0000313" key="12">
    <source>
        <dbReference type="EMBL" id="UYV72657.1"/>
    </source>
</evidence>
<dbReference type="SUPFAM" id="SSF81321">
    <property type="entry name" value="Family A G protein-coupled receptor-like"/>
    <property type="match status" value="1"/>
</dbReference>
<accession>A0ABY6KV03</accession>
<name>A0ABY6KV03_9ARAC</name>
<dbReference type="PRINTS" id="PR00237">
    <property type="entry name" value="GPCRRHODOPSN"/>
</dbReference>
<keyword evidence="8 9" id="KW-0807">Transducer</keyword>
<keyword evidence="4 10" id="KW-1133">Transmembrane helix</keyword>
<evidence type="ECO:0000256" key="8">
    <source>
        <dbReference type="ARBA" id="ARBA00023224"/>
    </source>
</evidence>
<evidence type="ECO:0000256" key="1">
    <source>
        <dbReference type="ARBA" id="ARBA00004141"/>
    </source>
</evidence>
<gene>
    <name evidence="12" type="ORF">LAZ67_10000233</name>
</gene>
<comment type="subcellular location">
    <subcellularLocation>
        <location evidence="1">Membrane</location>
        <topology evidence="1">Multi-pass membrane protein</topology>
    </subcellularLocation>
</comment>
<feature type="transmembrane region" description="Helical" evidence="10">
    <location>
        <begin position="128"/>
        <end position="156"/>
    </location>
</feature>
<dbReference type="Pfam" id="PF00001">
    <property type="entry name" value="7tm_1"/>
    <property type="match status" value="1"/>
</dbReference>
<evidence type="ECO:0000256" key="6">
    <source>
        <dbReference type="ARBA" id="ARBA00023136"/>
    </source>
</evidence>
<organism evidence="12 13">
    <name type="scientific">Cordylochernes scorpioides</name>
    <dbReference type="NCBI Taxonomy" id="51811"/>
    <lineage>
        <taxon>Eukaryota</taxon>
        <taxon>Metazoa</taxon>
        <taxon>Ecdysozoa</taxon>
        <taxon>Arthropoda</taxon>
        <taxon>Chelicerata</taxon>
        <taxon>Arachnida</taxon>
        <taxon>Pseudoscorpiones</taxon>
        <taxon>Cheliferoidea</taxon>
        <taxon>Chernetidae</taxon>
        <taxon>Cordylochernes</taxon>
    </lineage>
</organism>
<evidence type="ECO:0000313" key="13">
    <source>
        <dbReference type="Proteomes" id="UP001235939"/>
    </source>
</evidence>
<feature type="transmembrane region" description="Helical" evidence="10">
    <location>
        <begin position="168"/>
        <end position="190"/>
    </location>
</feature>
<evidence type="ECO:0000256" key="7">
    <source>
        <dbReference type="ARBA" id="ARBA00023170"/>
    </source>
</evidence>
<dbReference type="PROSITE" id="PS00237">
    <property type="entry name" value="G_PROTEIN_RECEP_F1_1"/>
    <property type="match status" value="1"/>
</dbReference>
<sequence length="232" mass="25214">MIIVVFVCAGKLVPYVELSVAHSSVLTILALSLERYWAISWVVALAAAAPIVPLTELRSVPHIDGQPATVCETSARRPLHKAYHLGVAAALFWAPLALVAGLYGAVARRLAATSSAPCPPAERRRRRATWGLAAVVASGLACLLPFRVFTAWLILAPPSGPQDLGRTAFYHLLYLCRLLVYLHSALNPLLYNAVSSKFRAAFVRVLLCRRPSPRARLLRHETASSTLRPPPT</sequence>
<dbReference type="EMBL" id="CP092872">
    <property type="protein sequence ID" value="UYV72657.1"/>
    <property type="molecule type" value="Genomic_DNA"/>
</dbReference>
<feature type="transmembrane region" description="Helical" evidence="10">
    <location>
        <begin position="38"/>
        <end position="55"/>
    </location>
</feature>
<reference evidence="12 13" key="1">
    <citation type="submission" date="2022-01" db="EMBL/GenBank/DDBJ databases">
        <title>A chromosomal length assembly of Cordylochernes scorpioides.</title>
        <authorList>
            <person name="Zeh D."/>
            <person name="Zeh J."/>
        </authorList>
    </citation>
    <scope>NUCLEOTIDE SEQUENCE [LARGE SCALE GENOMIC DNA]</scope>
    <source>
        <strain evidence="12">IN4F17</strain>
        <tissue evidence="12">Whole Body</tissue>
    </source>
</reference>
<comment type="similarity">
    <text evidence="2 9">Belongs to the G-protein coupled receptor 1 family.</text>
</comment>
<keyword evidence="5 9" id="KW-0297">G-protein coupled receptor</keyword>
<evidence type="ECO:0000256" key="10">
    <source>
        <dbReference type="SAM" id="Phobius"/>
    </source>
</evidence>
<evidence type="ECO:0000256" key="5">
    <source>
        <dbReference type="ARBA" id="ARBA00023040"/>
    </source>
</evidence>
<evidence type="ECO:0000256" key="4">
    <source>
        <dbReference type="ARBA" id="ARBA00022989"/>
    </source>
</evidence>
<dbReference type="PROSITE" id="PS50262">
    <property type="entry name" value="G_PROTEIN_RECEP_F1_2"/>
    <property type="match status" value="1"/>
</dbReference>
<dbReference type="InterPro" id="IPR000276">
    <property type="entry name" value="GPCR_Rhodpsn"/>
</dbReference>
<feature type="domain" description="G-protein coupled receptors family 1 profile" evidence="11">
    <location>
        <begin position="1"/>
        <end position="191"/>
    </location>
</feature>
<dbReference type="Proteomes" id="UP001235939">
    <property type="component" value="Chromosome 10"/>
</dbReference>
<keyword evidence="3 9" id="KW-0812">Transmembrane</keyword>
<evidence type="ECO:0000256" key="9">
    <source>
        <dbReference type="RuleBase" id="RU000688"/>
    </source>
</evidence>